<dbReference type="InterPro" id="IPR011011">
    <property type="entry name" value="Znf_FYVE_PHD"/>
</dbReference>
<dbReference type="AlphaFoldDB" id="A0A9Q1BMM0"/>
<evidence type="ECO:0000313" key="2">
    <source>
        <dbReference type="Proteomes" id="UP001152320"/>
    </source>
</evidence>
<evidence type="ECO:0000313" key="1">
    <source>
        <dbReference type="EMBL" id="KAJ8029301.1"/>
    </source>
</evidence>
<dbReference type="Gene3D" id="3.30.40.10">
    <property type="entry name" value="Zinc/RING finger domain, C3HC4 (zinc finger)"/>
    <property type="match status" value="1"/>
</dbReference>
<gene>
    <name evidence="1" type="ORF">HOLleu_28664</name>
</gene>
<keyword evidence="2" id="KW-1185">Reference proteome</keyword>
<protein>
    <submittedName>
        <fullName evidence="1">Chromatin remodeling protein SHL</fullName>
    </submittedName>
</protein>
<dbReference type="EMBL" id="JAIZAY010000014">
    <property type="protein sequence ID" value="KAJ8029301.1"/>
    <property type="molecule type" value="Genomic_DNA"/>
</dbReference>
<sequence>MFMQTDKQENSNDCGVHSIANATALAFGEDPSEVTFLKSEMRAHLLKCFKNKRIQMFPHTKKRRTEESPIQKSERVTIHCTCRMQASGFQYQCEGCSIWFHPECQGKTERMIKKSKKPYCSKCNIRNTQHIPNLAFM</sequence>
<accession>A0A9Q1BMM0</accession>
<dbReference type="PANTHER" id="PTHR34718">
    <property type="entry name" value="PHD-TYPE DOMAIN-CONTAINING PROTEIN"/>
    <property type="match status" value="1"/>
</dbReference>
<dbReference type="SUPFAM" id="SSF57903">
    <property type="entry name" value="FYVE/PHD zinc finger"/>
    <property type="match status" value="1"/>
</dbReference>
<dbReference type="PANTHER" id="PTHR34718:SF2">
    <property type="entry name" value="PHD-TYPE DOMAIN-CONTAINING PROTEIN"/>
    <property type="match status" value="1"/>
</dbReference>
<dbReference type="OrthoDB" id="784962at2759"/>
<reference evidence="1" key="1">
    <citation type="submission" date="2021-10" db="EMBL/GenBank/DDBJ databases">
        <title>Tropical sea cucumber genome reveals ecological adaptation and Cuvierian tubules defense mechanism.</title>
        <authorList>
            <person name="Chen T."/>
        </authorList>
    </citation>
    <scope>NUCLEOTIDE SEQUENCE</scope>
    <source>
        <strain evidence="1">Nanhai2018</strain>
        <tissue evidence="1">Muscle</tissue>
    </source>
</reference>
<name>A0A9Q1BMM0_HOLLE</name>
<dbReference type="InterPro" id="IPR013083">
    <property type="entry name" value="Znf_RING/FYVE/PHD"/>
</dbReference>
<dbReference type="SUPFAM" id="SSF54001">
    <property type="entry name" value="Cysteine proteinases"/>
    <property type="match status" value="1"/>
</dbReference>
<comment type="caution">
    <text evidence="1">The sequence shown here is derived from an EMBL/GenBank/DDBJ whole genome shotgun (WGS) entry which is preliminary data.</text>
</comment>
<organism evidence="1 2">
    <name type="scientific">Holothuria leucospilota</name>
    <name type="common">Black long sea cucumber</name>
    <name type="synonym">Mertensiothuria leucospilota</name>
    <dbReference type="NCBI Taxonomy" id="206669"/>
    <lineage>
        <taxon>Eukaryota</taxon>
        <taxon>Metazoa</taxon>
        <taxon>Echinodermata</taxon>
        <taxon>Eleutherozoa</taxon>
        <taxon>Echinozoa</taxon>
        <taxon>Holothuroidea</taxon>
        <taxon>Aspidochirotacea</taxon>
        <taxon>Aspidochirotida</taxon>
        <taxon>Holothuriidae</taxon>
        <taxon>Holothuria</taxon>
    </lineage>
</organism>
<dbReference type="InterPro" id="IPR038765">
    <property type="entry name" value="Papain-like_cys_pep_sf"/>
</dbReference>
<dbReference type="Proteomes" id="UP001152320">
    <property type="component" value="Chromosome 14"/>
</dbReference>
<proteinExistence type="predicted"/>